<reference evidence="1" key="3">
    <citation type="submission" date="2020-06" db="EMBL/GenBank/DDBJ databases">
        <title>Helianthus annuus Genome sequencing and assembly Release 2.</title>
        <authorList>
            <person name="Gouzy J."/>
            <person name="Langlade N."/>
            <person name="Munos S."/>
        </authorList>
    </citation>
    <scope>NUCLEOTIDE SEQUENCE</scope>
    <source>
        <tissue evidence="1">Leaves</tissue>
    </source>
</reference>
<dbReference type="InParanoid" id="A0A251TZ42"/>
<evidence type="ECO:0000313" key="3">
    <source>
        <dbReference type="Proteomes" id="UP000215914"/>
    </source>
</evidence>
<accession>A0A251TZ42</accession>
<keyword evidence="3" id="KW-1185">Reference proteome</keyword>
<gene>
    <name evidence="2" type="ORF">HannXRQ_Chr09g0267141</name>
    <name evidence="1" type="ORF">HanXRQr2_Chr09g0404371</name>
</gene>
<dbReference type="AlphaFoldDB" id="A0A251TZ42"/>
<dbReference type="EMBL" id="MNCJ02000324">
    <property type="protein sequence ID" value="KAF5792294.1"/>
    <property type="molecule type" value="Genomic_DNA"/>
</dbReference>
<evidence type="ECO:0000313" key="2">
    <source>
        <dbReference type="EMBL" id="OTG16049.1"/>
    </source>
</evidence>
<dbReference type="EMBL" id="CM007898">
    <property type="protein sequence ID" value="OTG16049.1"/>
    <property type="molecule type" value="Genomic_DNA"/>
</dbReference>
<protein>
    <submittedName>
        <fullName evidence="1">Ureohydrolase domain superfamily</fullName>
    </submittedName>
</protein>
<proteinExistence type="predicted"/>
<dbReference type="InterPro" id="IPR023696">
    <property type="entry name" value="Ureohydrolase_dom_sf"/>
</dbReference>
<dbReference type="SUPFAM" id="SSF52768">
    <property type="entry name" value="Arginase/deacetylase"/>
    <property type="match status" value="1"/>
</dbReference>
<dbReference type="Proteomes" id="UP000215914">
    <property type="component" value="Chromosome 9"/>
</dbReference>
<reference evidence="2" key="2">
    <citation type="submission" date="2017-02" db="EMBL/GenBank/DDBJ databases">
        <title>Sunflower complete genome.</title>
        <authorList>
            <person name="Langlade N."/>
            <person name="Munos S."/>
        </authorList>
    </citation>
    <scope>NUCLEOTIDE SEQUENCE [LARGE SCALE GENOMIC DNA]</scope>
    <source>
        <tissue evidence="2">Leaves</tissue>
    </source>
</reference>
<dbReference type="Gramene" id="mRNA:HanXRQr2_Chr09g0404371">
    <property type="protein sequence ID" value="mRNA:HanXRQr2_Chr09g0404371"/>
    <property type="gene ID" value="HanXRQr2_Chr09g0404371"/>
</dbReference>
<evidence type="ECO:0000313" key="1">
    <source>
        <dbReference type="EMBL" id="KAF5792294.1"/>
    </source>
</evidence>
<sequence>MNPQSPTTYCYDHPHNLIVRCSRHHHIEIVRLFPAGLEDVWKFHFDDYVDFLALVTVDTVQDLSARGGFLFGIPLMLIPTLGKRWKDLTA</sequence>
<organism evidence="2 3">
    <name type="scientific">Helianthus annuus</name>
    <name type="common">Common sunflower</name>
    <dbReference type="NCBI Taxonomy" id="4232"/>
    <lineage>
        <taxon>Eukaryota</taxon>
        <taxon>Viridiplantae</taxon>
        <taxon>Streptophyta</taxon>
        <taxon>Embryophyta</taxon>
        <taxon>Tracheophyta</taxon>
        <taxon>Spermatophyta</taxon>
        <taxon>Magnoliopsida</taxon>
        <taxon>eudicotyledons</taxon>
        <taxon>Gunneridae</taxon>
        <taxon>Pentapetalae</taxon>
        <taxon>asterids</taxon>
        <taxon>campanulids</taxon>
        <taxon>Asterales</taxon>
        <taxon>Asteraceae</taxon>
        <taxon>Asteroideae</taxon>
        <taxon>Heliantheae alliance</taxon>
        <taxon>Heliantheae</taxon>
        <taxon>Helianthus</taxon>
    </lineage>
</organism>
<name>A0A251TZ42_HELAN</name>
<reference evidence="1 3" key="1">
    <citation type="journal article" date="2017" name="Nature">
        <title>The sunflower genome provides insights into oil metabolism, flowering and Asterid evolution.</title>
        <authorList>
            <person name="Badouin H."/>
            <person name="Gouzy J."/>
            <person name="Grassa C.J."/>
            <person name="Murat F."/>
            <person name="Staton S.E."/>
            <person name="Cottret L."/>
            <person name="Lelandais-Briere C."/>
            <person name="Owens G.L."/>
            <person name="Carrere S."/>
            <person name="Mayjonade B."/>
            <person name="Legrand L."/>
            <person name="Gill N."/>
            <person name="Kane N.C."/>
            <person name="Bowers J.E."/>
            <person name="Hubner S."/>
            <person name="Bellec A."/>
            <person name="Berard A."/>
            <person name="Berges H."/>
            <person name="Blanchet N."/>
            <person name="Boniface M.C."/>
            <person name="Brunel D."/>
            <person name="Catrice O."/>
            <person name="Chaidir N."/>
            <person name="Claudel C."/>
            <person name="Donnadieu C."/>
            <person name="Faraut T."/>
            <person name="Fievet G."/>
            <person name="Helmstetter N."/>
            <person name="King M."/>
            <person name="Knapp S.J."/>
            <person name="Lai Z."/>
            <person name="Le Paslier M.C."/>
            <person name="Lippi Y."/>
            <person name="Lorenzon L."/>
            <person name="Mandel J.R."/>
            <person name="Marage G."/>
            <person name="Marchand G."/>
            <person name="Marquand E."/>
            <person name="Bret-Mestries E."/>
            <person name="Morien E."/>
            <person name="Nambeesan S."/>
            <person name="Nguyen T."/>
            <person name="Pegot-Espagnet P."/>
            <person name="Pouilly N."/>
            <person name="Raftis F."/>
            <person name="Sallet E."/>
            <person name="Schiex T."/>
            <person name="Thomas J."/>
            <person name="Vandecasteele C."/>
            <person name="Vares D."/>
            <person name="Vear F."/>
            <person name="Vautrin S."/>
            <person name="Crespi M."/>
            <person name="Mangin B."/>
            <person name="Burke J.M."/>
            <person name="Salse J."/>
            <person name="Munos S."/>
            <person name="Vincourt P."/>
            <person name="Rieseberg L.H."/>
            <person name="Langlade N.B."/>
        </authorList>
    </citation>
    <scope>NUCLEOTIDE SEQUENCE [LARGE SCALE GENOMIC DNA]</scope>
    <source>
        <strain evidence="3">cv. SF193</strain>
        <tissue evidence="1">Leaves</tissue>
    </source>
</reference>